<reference evidence="1 2" key="1">
    <citation type="journal article" date="2019" name="Int. J. Syst. Evol. Microbiol.">
        <title>The Global Catalogue of Microorganisms (GCM) 10K type strain sequencing project: providing services to taxonomists for standard genome sequencing and annotation.</title>
        <authorList>
            <consortium name="The Broad Institute Genomics Platform"/>
            <consortium name="The Broad Institute Genome Sequencing Center for Infectious Disease"/>
            <person name="Wu L."/>
            <person name="Ma J."/>
        </authorList>
    </citation>
    <scope>NUCLEOTIDE SEQUENCE [LARGE SCALE GENOMIC DNA]</scope>
    <source>
        <strain evidence="1 2">JCM 13004</strain>
    </source>
</reference>
<evidence type="ECO:0000313" key="2">
    <source>
        <dbReference type="Proteomes" id="UP001500037"/>
    </source>
</evidence>
<sequence>MAAEYGLFDDGREFLIGIDDSEDVYEPEQAWVRVWPLGGWDFVDSEVEQLRGGRLVGARI</sequence>
<evidence type="ECO:0000313" key="1">
    <source>
        <dbReference type="EMBL" id="GAA1231276.1"/>
    </source>
</evidence>
<dbReference type="RefSeq" id="WP_344441149.1">
    <property type="nucleotide sequence ID" value="NZ_BAAALF010000028.1"/>
</dbReference>
<keyword evidence="2" id="KW-1185">Reference proteome</keyword>
<dbReference type="Proteomes" id="UP001500037">
    <property type="component" value="Unassembled WGS sequence"/>
</dbReference>
<accession>A0ABN1W1N2</accession>
<organism evidence="1 2">
    <name type="scientific">Kitasatospora nipponensis</name>
    <dbReference type="NCBI Taxonomy" id="258049"/>
    <lineage>
        <taxon>Bacteria</taxon>
        <taxon>Bacillati</taxon>
        <taxon>Actinomycetota</taxon>
        <taxon>Actinomycetes</taxon>
        <taxon>Kitasatosporales</taxon>
        <taxon>Streptomycetaceae</taxon>
        <taxon>Kitasatospora</taxon>
    </lineage>
</organism>
<comment type="caution">
    <text evidence="1">The sequence shown here is derived from an EMBL/GenBank/DDBJ whole genome shotgun (WGS) entry which is preliminary data.</text>
</comment>
<dbReference type="EMBL" id="BAAALF010000028">
    <property type="protein sequence ID" value="GAA1231276.1"/>
    <property type="molecule type" value="Genomic_DNA"/>
</dbReference>
<proteinExistence type="predicted"/>
<name>A0ABN1W1N2_9ACTN</name>
<protein>
    <submittedName>
        <fullName evidence="1">Uncharacterized protein</fullName>
    </submittedName>
</protein>
<gene>
    <name evidence="1" type="ORF">GCM10009665_22040</name>
</gene>